<proteinExistence type="predicted"/>
<dbReference type="PROSITE" id="PS51007">
    <property type="entry name" value="CYTC"/>
    <property type="match status" value="1"/>
</dbReference>
<sequence length="179" mass="18689">MFTFDDNTRLTVLATSITLAILSNKAEADVPGRLISESEIAAWDISIPPSGAGLPEGSGSVADGAELYAAQCAFCHGATGTEGPADRLVGGFGSLTSDAPTKTLGSFWPHATTAFDYIRRAMPFYAPGSLKDSEVYAVTAYLLHLNGILPEDARLDAQSLRAVTMPNAAGFVAAYPSDN</sequence>
<evidence type="ECO:0000256" key="3">
    <source>
        <dbReference type="ARBA" id="ARBA00023004"/>
    </source>
</evidence>
<dbReference type="OrthoDB" id="9779283at2"/>
<evidence type="ECO:0000256" key="1">
    <source>
        <dbReference type="ARBA" id="ARBA00022617"/>
    </source>
</evidence>
<dbReference type="GO" id="GO:0009055">
    <property type="term" value="F:electron transfer activity"/>
    <property type="evidence" value="ECO:0007669"/>
    <property type="project" value="InterPro"/>
</dbReference>
<dbReference type="AlphaFoldDB" id="A0A0X3TZZ4"/>
<comment type="caution">
    <text evidence="6">The sequence shown here is derived from an EMBL/GenBank/DDBJ whole genome shotgun (WGS) entry which is preliminary data.</text>
</comment>
<gene>
    <name evidence="6" type="ORF">AVO44_05865</name>
</gene>
<keyword evidence="2 4" id="KW-0479">Metal-binding</keyword>
<dbReference type="PANTHER" id="PTHR35008:SF8">
    <property type="entry name" value="ALCOHOL DEHYDROGENASE CYTOCHROME C SUBUNIT"/>
    <property type="match status" value="1"/>
</dbReference>
<organism evidence="6 7">
    <name type="scientific">Ruegeria profundi</name>
    <dbReference type="NCBI Taxonomy" id="1685378"/>
    <lineage>
        <taxon>Bacteria</taxon>
        <taxon>Pseudomonadati</taxon>
        <taxon>Pseudomonadota</taxon>
        <taxon>Alphaproteobacteria</taxon>
        <taxon>Rhodobacterales</taxon>
        <taxon>Roseobacteraceae</taxon>
        <taxon>Ruegeria</taxon>
    </lineage>
</organism>
<protein>
    <recommendedName>
        <fullName evidence="5">Cytochrome c domain-containing protein</fullName>
    </recommendedName>
</protein>
<evidence type="ECO:0000313" key="6">
    <source>
        <dbReference type="EMBL" id="KUJ81373.1"/>
    </source>
</evidence>
<evidence type="ECO:0000256" key="2">
    <source>
        <dbReference type="ARBA" id="ARBA00022723"/>
    </source>
</evidence>
<dbReference type="GO" id="GO:0020037">
    <property type="term" value="F:heme binding"/>
    <property type="evidence" value="ECO:0007669"/>
    <property type="project" value="InterPro"/>
</dbReference>
<evidence type="ECO:0000259" key="5">
    <source>
        <dbReference type="PROSITE" id="PS51007"/>
    </source>
</evidence>
<evidence type="ECO:0000256" key="4">
    <source>
        <dbReference type="PROSITE-ProRule" id="PRU00433"/>
    </source>
</evidence>
<keyword evidence="7" id="KW-1185">Reference proteome</keyword>
<dbReference type="SUPFAM" id="SSF46626">
    <property type="entry name" value="Cytochrome c"/>
    <property type="match status" value="1"/>
</dbReference>
<dbReference type="RefSeq" id="WP_068333893.1">
    <property type="nucleotide sequence ID" value="NZ_LQBP01000002.1"/>
</dbReference>
<name>A0A0X3TZZ4_9RHOB</name>
<accession>A0A0X3TZZ4</accession>
<keyword evidence="1 4" id="KW-0349">Heme</keyword>
<dbReference type="InterPro" id="IPR051459">
    <property type="entry name" value="Cytochrome_c-type_DH"/>
</dbReference>
<dbReference type="InterPro" id="IPR036909">
    <property type="entry name" value="Cyt_c-like_dom_sf"/>
</dbReference>
<evidence type="ECO:0000313" key="7">
    <source>
        <dbReference type="Proteomes" id="UP000053690"/>
    </source>
</evidence>
<dbReference type="PANTHER" id="PTHR35008">
    <property type="entry name" value="BLL4482 PROTEIN-RELATED"/>
    <property type="match status" value="1"/>
</dbReference>
<dbReference type="InterPro" id="IPR009056">
    <property type="entry name" value="Cyt_c-like_dom"/>
</dbReference>
<keyword evidence="3 4" id="KW-0408">Iron</keyword>
<dbReference type="Proteomes" id="UP000053690">
    <property type="component" value="Unassembled WGS sequence"/>
</dbReference>
<dbReference type="GO" id="GO:0046872">
    <property type="term" value="F:metal ion binding"/>
    <property type="evidence" value="ECO:0007669"/>
    <property type="project" value="UniProtKB-KW"/>
</dbReference>
<dbReference type="STRING" id="1685378.AVO44_05865"/>
<dbReference type="EMBL" id="LQBP01000002">
    <property type="protein sequence ID" value="KUJ81373.1"/>
    <property type="molecule type" value="Genomic_DNA"/>
</dbReference>
<dbReference type="Gene3D" id="1.10.760.10">
    <property type="entry name" value="Cytochrome c-like domain"/>
    <property type="match status" value="1"/>
</dbReference>
<feature type="domain" description="Cytochrome c" evidence="5">
    <location>
        <begin position="59"/>
        <end position="146"/>
    </location>
</feature>
<dbReference type="Pfam" id="PF13442">
    <property type="entry name" value="Cytochrome_CBB3"/>
    <property type="match status" value="1"/>
</dbReference>
<reference evidence="7" key="1">
    <citation type="submission" date="2015-12" db="EMBL/GenBank/DDBJ databases">
        <authorList>
            <person name="Zhang G."/>
            <person name="Stingl U."/>
        </authorList>
    </citation>
    <scope>NUCLEOTIDE SEQUENCE [LARGE SCALE GENOMIC DNA]</scope>
    <source>
        <strain evidence="7">ZGT108</strain>
    </source>
</reference>